<dbReference type="Pfam" id="PF00916">
    <property type="entry name" value="Sulfate_transp"/>
    <property type="match status" value="2"/>
</dbReference>
<dbReference type="Proteomes" id="UP001152798">
    <property type="component" value="Chromosome 1"/>
</dbReference>
<evidence type="ECO:0000313" key="8">
    <source>
        <dbReference type="Proteomes" id="UP001152798"/>
    </source>
</evidence>
<evidence type="ECO:0000256" key="1">
    <source>
        <dbReference type="ARBA" id="ARBA00004141"/>
    </source>
</evidence>
<dbReference type="Gene3D" id="3.30.750.24">
    <property type="entry name" value="STAS domain"/>
    <property type="match status" value="1"/>
</dbReference>
<keyword evidence="3 5" id="KW-1133">Transmembrane helix</keyword>
<dbReference type="GO" id="GO:0016020">
    <property type="term" value="C:membrane"/>
    <property type="evidence" value="ECO:0007669"/>
    <property type="project" value="UniProtKB-SubCell"/>
</dbReference>
<proteinExistence type="predicted"/>
<gene>
    <name evidence="7" type="ORF">NEZAVI_LOCUS2231</name>
</gene>
<comment type="subcellular location">
    <subcellularLocation>
        <location evidence="1">Membrane</location>
        <topology evidence="1">Multi-pass membrane protein</topology>
    </subcellularLocation>
</comment>
<accession>A0A9P0EA22</accession>
<evidence type="ECO:0000259" key="6">
    <source>
        <dbReference type="Pfam" id="PF00916"/>
    </source>
</evidence>
<dbReference type="PANTHER" id="PTHR11814">
    <property type="entry name" value="SULFATE TRANSPORTER"/>
    <property type="match status" value="1"/>
</dbReference>
<dbReference type="GO" id="GO:0055085">
    <property type="term" value="P:transmembrane transport"/>
    <property type="evidence" value="ECO:0007669"/>
    <property type="project" value="InterPro"/>
</dbReference>
<dbReference type="OrthoDB" id="288203at2759"/>
<feature type="transmembrane region" description="Helical" evidence="5">
    <location>
        <begin position="487"/>
        <end position="520"/>
    </location>
</feature>
<evidence type="ECO:0000256" key="3">
    <source>
        <dbReference type="ARBA" id="ARBA00022989"/>
    </source>
</evidence>
<sequence length="693" mass="76290">MRHCSVCLIKNMPGDNLKGKTFIEKRIPITSWLPKYNTEDLVADIIAGVTVGLTVMPQALAYAALAGLEPQVIWTVFFLPRLLRVHGVRKLQGHNDRTHCLDVPHDLSASLQQESGLRCSPMLPIKRDLHHFWLSSEHQWKPTFSSKWNLHFWFFSDNEQRGRPLDGGSLVFLPEFDRSPADCIVVTHIVRDLLCVLVEFISQPVTVGFTTATSVIIVVSQIKGLLGLSFTSEGFLPTLMKIVENIHETKFWDTTLGLVCIAILLLLRKVKDLVVVDKRSPKQKRVIAKCLWLLSTSRNALVVVVCSFISFVLHNNNNGSVPYKLTGAVRSGIPAVQLPPFSTTIGNETVGFFDMVSGLGSSIILVPIIAVLGNVAIAKAFASGGSVDATQELLTLAGCNLLGSFVSSMPVTGSFSRSAVNHASGVRTPMGGVYTGVLLLLALGVLTPYFYYIPKASLAAVIICAVIFMIEYEVIKPMWKASRKDLVPMFTTFSVCLLIGVELGILIGVATNIALLLIYAARPDIYIEKSQENNGTEYTRVKPSSSIHFPGVEHFRTAVLQAAETHLPVVIDCTFMQTTDFTTAKSISVLLNEFYKRHQALFFYNVKPSLAAVLSPICTKHFVIISNNDELARALQDVHKNGISDEITQVSTELTDLTHRKRNQNGSELEEKCEEPLLTYCIKGTIVPGNPSI</sequence>
<dbReference type="InterPro" id="IPR011547">
    <property type="entry name" value="SLC26A/SulP_dom"/>
</dbReference>
<feature type="domain" description="SLC26A/SulP transporter" evidence="6">
    <location>
        <begin position="41"/>
        <end position="77"/>
    </location>
</feature>
<name>A0A9P0EA22_NEZVI</name>
<dbReference type="InterPro" id="IPR036513">
    <property type="entry name" value="STAS_dom_sf"/>
</dbReference>
<dbReference type="SUPFAM" id="SSF52091">
    <property type="entry name" value="SpoIIaa-like"/>
    <property type="match status" value="1"/>
</dbReference>
<feature type="transmembrane region" description="Helical" evidence="5">
    <location>
        <begin position="431"/>
        <end position="451"/>
    </location>
</feature>
<organism evidence="7 8">
    <name type="scientific">Nezara viridula</name>
    <name type="common">Southern green stink bug</name>
    <name type="synonym">Cimex viridulus</name>
    <dbReference type="NCBI Taxonomy" id="85310"/>
    <lineage>
        <taxon>Eukaryota</taxon>
        <taxon>Metazoa</taxon>
        <taxon>Ecdysozoa</taxon>
        <taxon>Arthropoda</taxon>
        <taxon>Hexapoda</taxon>
        <taxon>Insecta</taxon>
        <taxon>Pterygota</taxon>
        <taxon>Neoptera</taxon>
        <taxon>Paraneoptera</taxon>
        <taxon>Hemiptera</taxon>
        <taxon>Heteroptera</taxon>
        <taxon>Panheteroptera</taxon>
        <taxon>Pentatomomorpha</taxon>
        <taxon>Pentatomoidea</taxon>
        <taxon>Pentatomidae</taxon>
        <taxon>Pentatominae</taxon>
        <taxon>Nezara</taxon>
    </lineage>
</organism>
<feature type="domain" description="SLC26A/SulP transporter" evidence="6">
    <location>
        <begin position="195"/>
        <end position="490"/>
    </location>
</feature>
<feature type="transmembrane region" description="Helical" evidence="5">
    <location>
        <begin position="291"/>
        <end position="313"/>
    </location>
</feature>
<evidence type="ECO:0000313" key="7">
    <source>
        <dbReference type="EMBL" id="CAH1391159.1"/>
    </source>
</evidence>
<evidence type="ECO:0000256" key="5">
    <source>
        <dbReference type="SAM" id="Phobius"/>
    </source>
</evidence>
<dbReference type="AlphaFoldDB" id="A0A9P0EA22"/>
<evidence type="ECO:0000256" key="4">
    <source>
        <dbReference type="ARBA" id="ARBA00023136"/>
    </source>
</evidence>
<feature type="transmembrane region" description="Helical" evidence="5">
    <location>
        <begin position="359"/>
        <end position="381"/>
    </location>
</feature>
<keyword evidence="4 5" id="KW-0472">Membrane</keyword>
<dbReference type="EMBL" id="OV725077">
    <property type="protein sequence ID" value="CAH1391159.1"/>
    <property type="molecule type" value="Genomic_DNA"/>
</dbReference>
<dbReference type="InterPro" id="IPR001902">
    <property type="entry name" value="SLC26A/SulP_fam"/>
</dbReference>
<protein>
    <recommendedName>
        <fullName evidence="6">SLC26A/SulP transporter domain-containing protein</fullName>
    </recommendedName>
</protein>
<feature type="transmembrane region" description="Helical" evidence="5">
    <location>
        <begin position="458"/>
        <end position="475"/>
    </location>
</feature>
<reference evidence="7" key="1">
    <citation type="submission" date="2022-01" db="EMBL/GenBank/DDBJ databases">
        <authorList>
            <person name="King R."/>
        </authorList>
    </citation>
    <scope>NUCLEOTIDE SEQUENCE</scope>
</reference>
<feature type="transmembrane region" description="Helical" evidence="5">
    <location>
        <begin position="251"/>
        <end position="270"/>
    </location>
</feature>
<keyword evidence="2 5" id="KW-0812">Transmembrane</keyword>
<evidence type="ECO:0000256" key="2">
    <source>
        <dbReference type="ARBA" id="ARBA00022692"/>
    </source>
</evidence>
<keyword evidence="8" id="KW-1185">Reference proteome</keyword>